<reference evidence="1" key="1">
    <citation type="submission" date="2021-03" db="EMBL/GenBank/DDBJ databases">
        <authorList>
            <person name="Wang G."/>
        </authorList>
    </citation>
    <scope>NUCLEOTIDE SEQUENCE</scope>
    <source>
        <strain evidence="1">KCTC 12899</strain>
    </source>
</reference>
<protein>
    <submittedName>
        <fullName evidence="1">Uncharacterized protein</fullName>
    </submittedName>
</protein>
<evidence type="ECO:0000313" key="2">
    <source>
        <dbReference type="Proteomes" id="UP000664417"/>
    </source>
</evidence>
<dbReference type="Proteomes" id="UP000664417">
    <property type="component" value="Unassembled WGS sequence"/>
</dbReference>
<organism evidence="1 2">
    <name type="scientific">Acanthopleuribacter pedis</name>
    <dbReference type="NCBI Taxonomy" id="442870"/>
    <lineage>
        <taxon>Bacteria</taxon>
        <taxon>Pseudomonadati</taxon>
        <taxon>Acidobacteriota</taxon>
        <taxon>Holophagae</taxon>
        <taxon>Acanthopleuribacterales</taxon>
        <taxon>Acanthopleuribacteraceae</taxon>
        <taxon>Acanthopleuribacter</taxon>
    </lineage>
</organism>
<evidence type="ECO:0000313" key="1">
    <source>
        <dbReference type="EMBL" id="MBO1320491.1"/>
    </source>
</evidence>
<accession>A0A8J7Q8K1</accession>
<dbReference type="RefSeq" id="WP_207860446.1">
    <property type="nucleotide sequence ID" value="NZ_JAFREP010000017.1"/>
</dbReference>
<sequence>MQSPNNIHPPAASHQNRTVSLHFHENGASSVPAVTWRGRIFTDGVDAVAALHHSSHPLPEKLRIAAQIINHFTFAGEYRFIENPDAFKHEYQATYGPDDLRLQLAGRVFGPFDVSEIGDPQLRNGRLIFWVYARYTLVPFRVSVPYPLTSLLEELSYESLPQLRLDAS</sequence>
<dbReference type="EMBL" id="JAFREP010000017">
    <property type="protein sequence ID" value="MBO1320491.1"/>
    <property type="molecule type" value="Genomic_DNA"/>
</dbReference>
<dbReference type="AlphaFoldDB" id="A0A8J7Q8K1"/>
<comment type="caution">
    <text evidence="1">The sequence shown here is derived from an EMBL/GenBank/DDBJ whole genome shotgun (WGS) entry which is preliminary data.</text>
</comment>
<name>A0A8J7Q8K1_9BACT</name>
<keyword evidence="2" id="KW-1185">Reference proteome</keyword>
<proteinExistence type="predicted"/>
<gene>
    <name evidence="1" type="ORF">J3U88_18590</name>
</gene>